<keyword evidence="1" id="KW-1133">Transmembrane helix</keyword>
<dbReference type="EMBL" id="BPLQ01002038">
    <property type="protein sequence ID" value="GIX88086.1"/>
    <property type="molecule type" value="Genomic_DNA"/>
</dbReference>
<proteinExistence type="predicted"/>
<sequence>METDENEAKSPVLIIKVILATICMFGAFTGFLLSIWKDNYYAVPACLILELVCVGILQLNSMYIKGKLFEKFTYTKLRIFMYGAALLWLITLAGSIYYLVSAVTLKQGFYPEKDGFYFALIPCGLANVFSLWLVYDSRKFMNMSAERREIAPQNMN</sequence>
<evidence type="ECO:0000256" key="1">
    <source>
        <dbReference type="SAM" id="Phobius"/>
    </source>
</evidence>
<evidence type="ECO:0000313" key="2">
    <source>
        <dbReference type="EMBL" id="GIX88086.1"/>
    </source>
</evidence>
<name>A0AAV4NVT3_9ARAC</name>
<gene>
    <name evidence="2" type="ORF">CDAR_589911</name>
</gene>
<organism evidence="2 3">
    <name type="scientific">Caerostris darwini</name>
    <dbReference type="NCBI Taxonomy" id="1538125"/>
    <lineage>
        <taxon>Eukaryota</taxon>
        <taxon>Metazoa</taxon>
        <taxon>Ecdysozoa</taxon>
        <taxon>Arthropoda</taxon>
        <taxon>Chelicerata</taxon>
        <taxon>Arachnida</taxon>
        <taxon>Araneae</taxon>
        <taxon>Araneomorphae</taxon>
        <taxon>Entelegynae</taxon>
        <taxon>Araneoidea</taxon>
        <taxon>Araneidae</taxon>
        <taxon>Caerostris</taxon>
    </lineage>
</organism>
<feature type="transmembrane region" description="Helical" evidence="1">
    <location>
        <begin position="12"/>
        <end position="35"/>
    </location>
</feature>
<keyword evidence="1" id="KW-0472">Membrane</keyword>
<feature type="transmembrane region" description="Helical" evidence="1">
    <location>
        <begin position="79"/>
        <end position="100"/>
    </location>
</feature>
<keyword evidence="1" id="KW-0812">Transmembrane</keyword>
<evidence type="ECO:0000313" key="3">
    <source>
        <dbReference type="Proteomes" id="UP001054837"/>
    </source>
</evidence>
<feature type="transmembrane region" description="Helical" evidence="1">
    <location>
        <begin position="41"/>
        <end position="59"/>
    </location>
</feature>
<protein>
    <submittedName>
        <fullName evidence="2">Uncharacterized protein</fullName>
    </submittedName>
</protein>
<comment type="caution">
    <text evidence="2">The sequence shown here is derived from an EMBL/GenBank/DDBJ whole genome shotgun (WGS) entry which is preliminary data.</text>
</comment>
<reference evidence="2 3" key="1">
    <citation type="submission" date="2021-06" db="EMBL/GenBank/DDBJ databases">
        <title>Caerostris darwini draft genome.</title>
        <authorList>
            <person name="Kono N."/>
            <person name="Arakawa K."/>
        </authorList>
    </citation>
    <scope>NUCLEOTIDE SEQUENCE [LARGE SCALE GENOMIC DNA]</scope>
</reference>
<accession>A0AAV4NVT3</accession>
<dbReference type="Proteomes" id="UP001054837">
    <property type="component" value="Unassembled WGS sequence"/>
</dbReference>
<dbReference type="AlphaFoldDB" id="A0AAV4NVT3"/>
<keyword evidence="3" id="KW-1185">Reference proteome</keyword>
<feature type="transmembrane region" description="Helical" evidence="1">
    <location>
        <begin position="115"/>
        <end position="135"/>
    </location>
</feature>